<sequence>MQQALDRAGDNRPVLEASIKAGPEDDVVYLIRRASQYDLVNLTREQLMENVTYARKVHVELPYLQGRLDDAMWREWVLPYRVLDEDLDLWRKRFHDTLMPLAAGKHTTAEVADALFDWMWGPDDNRRVKFGVSEFRTKSAAQTLEVGEGACREMNLLFVAMLRSVGIPARHCTVGWWYQIDERHFYCEYWDAQEKKWCATDASDRQGRRFSLPKAEVASGRWKPLVAYVHPAYPEERDIYGRNLWEGRESALDQLISRRTMAVQEETPAKNPVYTAYVWNSGSWRPVAVTRKSGDGARFSFADLSSTTRPVLVTACEDGKYQWGFTGIPADGDVVRLRGTGAAGRLAWPLSLEDSFKGGLR</sequence>
<dbReference type="PANTHER" id="PTHR35532:SF5">
    <property type="entry name" value="CARBOHYDRATE-BINDING DOMAIN-CONTAINING PROTEIN"/>
    <property type="match status" value="1"/>
</dbReference>
<dbReference type="Gene3D" id="3.10.620.30">
    <property type="match status" value="1"/>
</dbReference>
<dbReference type="EMBL" id="CP073100">
    <property type="protein sequence ID" value="QUE51912.1"/>
    <property type="molecule type" value="Genomic_DNA"/>
</dbReference>
<feature type="domain" description="Transglutaminase-like" evidence="1">
    <location>
        <begin position="143"/>
        <end position="204"/>
    </location>
</feature>
<organism evidence="2 3">
    <name type="scientific">Luteolibacter ambystomatis</name>
    <dbReference type="NCBI Taxonomy" id="2824561"/>
    <lineage>
        <taxon>Bacteria</taxon>
        <taxon>Pseudomonadati</taxon>
        <taxon>Verrucomicrobiota</taxon>
        <taxon>Verrucomicrobiia</taxon>
        <taxon>Verrucomicrobiales</taxon>
        <taxon>Verrucomicrobiaceae</taxon>
        <taxon>Luteolibacter</taxon>
    </lineage>
</organism>
<protein>
    <submittedName>
        <fullName evidence="2">Transglutaminase domain-containing protein</fullName>
    </submittedName>
</protein>
<evidence type="ECO:0000313" key="3">
    <source>
        <dbReference type="Proteomes" id="UP000676169"/>
    </source>
</evidence>
<dbReference type="InterPro" id="IPR002931">
    <property type="entry name" value="Transglutaminase-like"/>
</dbReference>
<dbReference type="InterPro" id="IPR038765">
    <property type="entry name" value="Papain-like_cys_pep_sf"/>
</dbReference>
<name>A0A975PG05_9BACT</name>
<dbReference type="SMART" id="SM00460">
    <property type="entry name" value="TGc"/>
    <property type="match status" value="1"/>
</dbReference>
<reference evidence="2" key="1">
    <citation type="submission" date="2021-04" db="EMBL/GenBank/DDBJ databases">
        <title>Luteolibacter sp. 32A isolated from the skin of an Anderson's salamander (Ambystoma andersonii).</title>
        <authorList>
            <person name="Spergser J."/>
            <person name="Busse H.-J."/>
        </authorList>
    </citation>
    <scope>NUCLEOTIDE SEQUENCE</scope>
    <source>
        <strain evidence="2">32A</strain>
    </source>
</reference>
<evidence type="ECO:0000259" key="1">
    <source>
        <dbReference type="SMART" id="SM00460"/>
    </source>
</evidence>
<dbReference type="KEGG" id="lamb:KBB96_03255"/>
<dbReference type="AlphaFoldDB" id="A0A975PG05"/>
<dbReference type="SUPFAM" id="SSF54001">
    <property type="entry name" value="Cysteine proteinases"/>
    <property type="match status" value="1"/>
</dbReference>
<gene>
    <name evidence="2" type="ORF">KBB96_03255</name>
</gene>
<evidence type="ECO:0000313" key="2">
    <source>
        <dbReference type="EMBL" id="QUE51912.1"/>
    </source>
</evidence>
<accession>A0A975PG05</accession>
<dbReference type="Pfam" id="PF01841">
    <property type="entry name" value="Transglut_core"/>
    <property type="match status" value="1"/>
</dbReference>
<dbReference type="Proteomes" id="UP000676169">
    <property type="component" value="Chromosome"/>
</dbReference>
<dbReference type="RefSeq" id="WP_211632198.1">
    <property type="nucleotide sequence ID" value="NZ_CP073100.1"/>
</dbReference>
<proteinExistence type="predicted"/>
<keyword evidence="3" id="KW-1185">Reference proteome</keyword>
<dbReference type="PANTHER" id="PTHR35532">
    <property type="entry name" value="SIMILAR TO POLYHYDROXYALKANOATE DEPOLYMERASE"/>
    <property type="match status" value="1"/>
</dbReference>